<keyword evidence="2" id="KW-0853">WD repeat</keyword>
<keyword evidence="3" id="KW-0677">Repeat</keyword>
<organism evidence="7">
    <name type="scientific">Theileria annulata</name>
    <dbReference type="NCBI Taxonomy" id="5874"/>
    <lineage>
        <taxon>Eukaryota</taxon>
        <taxon>Sar</taxon>
        <taxon>Alveolata</taxon>
        <taxon>Apicomplexa</taxon>
        <taxon>Aconoidasida</taxon>
        <taxon>Piroplasmida</taxon>
        <taxon>Theileriidae</taxon>
        <taxon>Theileria</taxon>
    </lineage>
</organism>
<proteinExistence type="predicted"/>
<evidence type="ECO:0000313" key="7">
    <source>
        <dbReference type="EMBL" id="SVP93796.1"/>
    </source>
</evidence>
<keyword evidence="5" id="KW-0175">Coiled coil</keyword>
<name>A0A3B0NF59_THEAN</name>
<evidence type="ECO:0000256" key="3">
    <source>
        <dbReference type="ARBA" id="ARBA00022737"/>
    </source>
</evidence>
<dbReference type="AlphaFoldDB" id="A0A3B0NF59"/>
<protein>
    <submittedName>
        <fullName evidence="7">Uncharacterized protein</fullName>
    </submittedName>
</protein>
<keyword evidence="4" id="KW-0539">Nucleus</keyword>
<evidence type="ECO:0000313" key="6">
    <source>
        <dbReference type="EMBL" id="SVP92992.1"/>
    </source>
</evidence>
<reference evidence="7" key="1">
    <citation type="submission" date="2018-07" db="EMBL/GenBank/DDBJ databases">
        <authorList>
            <person name="Quirk P.G."/>
            <person name="Krulwich T.A."/>
        </authorList>
    </citation>
    <scope>NUCLEOTIDE SEQUENCE</scope>
    <source>
        <strain evidence="7">Anand</strain>
    </source>
</reference>
<evidence type="ECO:0000256" key="1">
    <source>
        <dbReference type="ARBA" id="ARBA00004123"/>
    </source>
</evidence>
<dbReference type="GO" id="GO:0048188">
    <property type="term" value="C:Set1C/COMPASS complex"/>
    <property type="evidence" value="ECO:0007669"/>
    <property type="project" value="InterPro"/>
</dbReference>
<dbReference type="EMBL" id="UIVT01000003">
    <property type="protein sequence ID" value="SVP93796.1"/>
    <property type="molecule type" value="Genomic_DNA"/>
</dbReference>
<evidence type="ECO:0000256" key="2">
    <source>
        <dbReference type="ARBA" id="ARBA00022574"/>
    </source>
</evidence>
<feature type="coiled-coil region" evidence="5">
    <location>
        <begin position="362"/>
        <end position="431"/>
    </location>
</feature>
<dbReference type="InterPro" id="IPR037850">
    <property type="entry name" value="RBBP5/Swd1"/>
</dbReference>
<dbReference type="PANTHER" id="PTHR44040:SF1">
    <property type="entry name" value="RETINOBLASTOMA-BINDING PROTEIN 5"/>
    <property type="match status" value="1"/>
</dbReference>
<accession>A0A3B0NF59</accession>
<evidence type="ECO:0000256" key="5">
    <source>
        <dbReference type="SAM" id="Coils"/>
    </source>
</evidence>
<comment type="subcellular location">
    <subcellularLocation>
        <location evidence="1">Nucleus</location>
    </subcellularLocation>
</comment>
<gene>
    <name evidence="7" type="ORF">TAT_000279100</name>
    <name evidence="6" type="ORF">TAV_000279200</name>
</gene>
<dbReference type="EMBL" id="UIVS01000003">
    <property type="protein sequence ID" value="SVP92992.1"/>
    <property type="molecule type" value="Genomic_DNA"/>
</dbReference>
<dbReference type="PANTHER" id="PTHR44040">
    <property type="entry name" value="RETINOBLASTOMA-BINDING PROTEIN 5"/>
    <property type="match status" value="1"/>
</dbReference>
<dbReference type="VEuPathDB" id="PiroplasmaDB:TA18845"/>
<sequence>MVRSTNNDRNLPSILTAFGGSGFSALAVSSDGSTLASATDEFINIYPASSIWLPSYVLNVPTAHNPINFELQELICPNKGCKCKNPLPPYIKPTLKKARRKFGKRRIVYLGVIQDLCFFGQNNEFLVGIGPFFLLIYDLSSMNLNPIISVDMRYFGLDSVSYPHILLSSFTVLNIHRNFVYRNELLTCVDFMFSHRPYVPTYYRVVFNERRWWVVDCQSTVGLIRKESLDDDVPYNISNHFKPETDDNEPKNVAEMFKYNPPKEDEPWIDLSPTDSGTTSNDIVKSLDSSTKNGINCDINNMDIYEYVSKREAENREFEEAIFKNKTVKILRKTGRKSKLKSRPKMPLKQTYLTKQYNPNLLKNLNQDLDNINNELGSIVRNPFDSDYPYFECKSLQPQQVQSNSHVNTKFDDFEKSKEELEEEDEDLLQDDLGNIVDDMEDKDEKRKESKKGGDHISGINVNSVFNKPFEVRSIYFPFCLLKSKFAIYKPISLSNFTVESEVSQKNTREYYLTYNQEFVFAVFVPISTIVLVKFSVETFFHVENDLVKSTVLGKTDSKILADLAISNIPIRVHMFLSNPRSDQFAIIVHDKFYVLKYTTSSTVNSKLKSHGTITDNAMELNNGGNSEGVSDTSGDKKELRLYEVLVEDDEVQNTLKIYYCHYDPVLKLRYSLGCFSKSNSYGYLAMCTNYSSQWGFQIFDLSYKSGVDGLKLVMDSSKCKGFIQMTWVPNSNKFLFISRLNGELYQLEPKSKRNWVGLISNFKSIEKNVEYIEPEDFFDEKNSKNSTTGALDKYDRLNNHSDKTLNKDYVVKDNRLSRQGFNSVRYPFFDPVFSILGDYWDSCEKQLDIGDFDPEFHVNSPELAAFYEKLTESINLI</sequence>
<evidence type="ECO:0000256" key="4">
    <source>
        <dbReference type="ARBA" id="ARBA00023242"/>
    </source>
</evidence>